<dbReference type="EMBL" id="BQNZ01000001">
    <property type="protein sequence ID" value="GKH71073.1"/>
    <property type="molecule type" value="Genomic_DNA"/>
</dbReference>
<evidence type="ECO:0000313" key="2">
    <source>
        <dbReference type="Proteomes" id="UP001055114"/>
    </source>
</evidence>
<protein>
    <submittedName>
        <fullName evidence="1">Uncharacterized protein</fullName>
    </submittedName>
</protein>
<dbReference type="Proteomes" id="UP001055114">
    <property type="component" value="Unassembled WGS sequence"/>
</dbReference>
<proteinExistence type="predicted"/>
<sequence length="60" mass="6796">MPFGIAARKDGTCKKCSNNLREETTKCPTIYLYIKNITNFVCLNESGRKLATKAKLKQIE</sequence>
<organism evidence="1 2">
    <name type="scientific">Parabacteroides merdae</name>
    <dbReference type="NCBI Taxonomy" id="46503"/>
    <lineage>
        <taxon>Bacteria</taxon>
        <taxon>Pseudomonadati</taxon>
        <taxon>Bacteroidota</taxon>
        <taxon>Bacteroidia</taxon>
        <taxon>Bacteroidales</taxon>
        <taxon>Tannerellaceae</taxon>
        <taxon>Parabacteroides</taxon>
    </lineage>
</organism>
<name>A0AA37K8F3_9BACT</name>
<dbReference type="AlphaFoldDB" id="A0AA37K8F3"/>
<accession>A0AA37K8F3</accession>
<evidence type="ECO:0000313" key="1">
    <source>
        <dbReference type="EMBL" id="GKH71073.1"/>
    </source>
</evidence>
<reference evidence="1" key="1">
    <citation type="submission" date="2022-01" db="EMBL/GenBank/DDBJ databases">
        <title>Novel bile acid biosynthetic pathways are enriched in the microbiome of centenarians.</title>
        <authorList>
            <person name="Sato Y."/>
            <person name="Atarashi K."/>
            <person name="Plichta R.D."/>
            <person name="Arai Y."/>
            <person name="Sasajima S."/>
            <person name="Kearney M.S."/>
            <person name="Suda W."/>
            <person name="Takeshita K."/>
            <person name="Sasaki T."/>
            <person name="Okamoto S."/>
            <person name="Skelly N.A."/>
            <person name="Okamura Y."/>
            <person name="Vlamakis H."/>
            <person name="Li Y."/>
            <person name="Tanoue T."/>
            <person name="Takei H."/>
            <person name="Nittono H."/>
            <person name="Narushima S."/>
            <person name="Irie J."/>
            <person name="Itoh H."/>
            <person name="Moriya K."/>
            <person name="Sugiura Y."/>
            <person name="Suematsu M."/>
            <person name="Moritoki N."/>
            <person name="Shibata S."/>
            <person name="Littman R.D."/>
            <person name="Fischbach A.M."/>
            <person name="Uwamino Y."/>
            <person name="Inoue T."/>
            <person name="Honda A."/>
            <person name="Hattori M."/>
            <person name="Murai T."/>
            <person name="Xavier J.R."/>
            <person name="Hirose N."/>
            <person name="Honda K."/>
        </authorList>
    </citation>
    <scope>NUCLEOTIDE SEQUENCE</scope>
    <source>
        <strain evidence="1">CE91-St3</strain>
    </source>
</reference>
<comment type="caution">
    <text evidence="1">The sequence shown here is derived from an EMBL/GenBank/DDBJ whole genome shotgun (WGS) entry which is preliminary data.</text>
</comment>
<gene>
    <name evidence="1" type="ORF">CE91St3_09360</name>
</gene>